<dbReference type="InterPro" id="IPR037401">
    <property type="entry name" value="SnoaL-like"/>
</dbReference>
<dbReference type="Pfam" id="PF13577">
    <property type="entry name" value="SnoaL_4"/>
    <property type="match status" value="1"/>
</dbReference>
<reference evidence="2 3" key="1">
    <citation type="journal article" date="2014" name="Int. J. Syst. Evol. Microbiol.">
        <title>Nocardia vulneris sp. nov., isolated from wounds of human patients in North America.</title>
        <authorList>
            <person name="Lasker B.A."/>
            <person name="Bell M."/>
            <person name="Klenk H.P."/>
            <person name="Sproer C."/>
            <person name="Schumann C."/>
            <person name="Schumann P."/>
            <person name="Brown J.M."/>
        </authorList>
    </citation>
    <scope>NUCLEOTIDE SEQUENCE [LARGE SCALE GENOMIC DNA]</scope>
    <source>
        <strain evidence="2 3">W9851</strain>
    </source>
</reference>
<evidence type="ECO:0000313" key="3">
    <source>
        <dbReference type="Proteomes" id="UP000031364"/>
    </source>
</evidence>
<dbReference type="InterPro" id="IPR032710">
    <property type="entry name" value="NTF2-like_dom_sf"/>
</dbReference>
<feature type="domain" description="SnoaL-like" evidence="1">
    <location>
        <begin position="5"/>
        <end position="124"/>
    </location>
</feature>
<dbReference type="CDD" id="cd00531">
    <property type="entry name" value="NTF2_like"/>
    <property type="match status" value="1"/>
</dbReference>
<proteinExistence type="predicted"/>
<comment type="caution">
    <text evidence="2">The sequence shown here is derived from an EMBL/GenBank/DDBJ whole genome shotgun (WGS) entry which is preliminary data.</text>
</comment>
<gene>
    <name evidence="2" type="ORF">FG87_40205</name>
</gene>
<dbReference type="Gene3D" id="3.10.450.50">
    <property type="match status" value="1"/>
</dbReference>
<accession>A0ABR4Z3M2</accession>
<evidence type="ECO:0000259" key="1">
    <source>
        <dbReference type="Pfam" id="PF13577"/>
    </source>
</evidence>
<keyword evidence="3" id="KW-1185">Reference proteome</keyword>
<dbReference type="Proteomes" id="UP000031364">
    <property type="component" value="Unassembled WGS sequence"/>
</dbReference>
<protein>
    <recommendedName>
        <fullName evidence="1">SnoaL-like domain-containing protein</fullName>
    </recommendedName>
</protein>
<dbReference type="RefSeq" id="WP_052281392.1">
    <property type="nucleotide sequence ID" value="NZ_BDCI01000035.1"/>
</dbReference>
<name>A0ABR4Z3M2_9NOCA</name>
<sequence length="197" mass="22114">MIEDRVADRLAIGELMSGWIHRDREQWAELAGLFHVDATLTILWFSGSARDFIDGSRRLSGGPLRNKHFIGSPAIEFAGDRAFVETNAILLADHRECGLGATIHNRFLDRVRRDDGVWRIAHRDSVYDLGGFTYPFGVDGAEHIDAEALARRHPREYAALAYLLERSGVPVTGTYPTRFSDRERTLRAAGHAWLAGE</sequence>
<evidence type="ECO:0000313" key="2">
    <source>
        <dbReference type="EMBL" id="KIA59906.1"/>
    </source>
</evidence>
<organism evidence="2 3">
    <name type="scientific">Nocardia vulneris</name>
    <dbReference type="NCBI Taxonomy" id="1141657"/>
    <lineage>
        <taxon>Bacteria</taxon>
        <taxon>Bacillati</taxon>
        <taxon>Actinomycetota</taxon>
        <taxon>Actinomycetes</taxon>
        <taxon>Mycobacteriales</taxon>
        <taxon>Nocardiaceae</taxon>
        <taxon>Nocardia</taxon>
    </lineage>
</organism>
<dbReference type="SUPFAM" id="SSF54427">
    <property type="entry name" value="NTF2-like"/>
    <property type="match status" value="1"/>
</dbReference>
<dbReference type="EMBL" id="JNFP01000087">
    <property type="protein sequence ID" value="KIA59906.1"/>
    <property type="molecule type" value="Genomic_DNA"/>
</dbReference>